<name>A0ABP8N1M0_9BACT</name>
<dbReference type="EMBL" id="BAABFA010000001">
    <property type="protein sequence ID" value="GAA4459744.1"/>
    <property type="molecule type" value="Genomic_DNA"/>
</dbReference>
<evidence type="ECO:0000256" key="1">
    <source>
        <dbReference type="SAM" id="SignalP"/>
    </source>
</evidence>
<evidence type="ECO:0000313" key="3">
    <source>
        <dbReference type="EMBL" id="GAA4459744.1"/>
    </source>
</evidence>
<evidence type="ECO:0000259" key="2">
    <source>
        <dbReference type="SMART" id="SM00635"/>
    </source>
</evidence>
<feature type="domain" description="BIG2" evidence="2">
    <location>
        <begin position="296"/>
        <end position="365"/>
    </location>
</feature>
<dbReference type="Pfam" id="PF02368">
    <property type="entry name" value="Big_2"/>
    <property type="match status" value="1"/>
</dbReference>
<dbReference type="Gene3D" id="2.60.40.1080">
    <property type="match status" value="4"/>
</dbReference>
<organism evidence="3 4">
    <name type="scientific">Nemorincola caseinilytica</name>
    <dbReference type="NCBI Taxonomy" id="2054315"/>
    <lineage>
        <taxon>Bacteria</taxon>
        <taxon>Pseudomonadati</taxon>
        <taxon>Bacteroidota</taxon>
        <taxon>Chitinophagia</taxon>
        <taxon>Chitinophagales</taxon>
        <taxon>Chitinophagaceae</taxon>
        <taxon>Nemorincola</taxon>
    </lineage>
</organism>
<dbReference type="InterPro" id="IPR008964">
    <property type="entry name" value="Invasin/intimin_cell_adhesion"/>
</dbReference>
<proteinExistence type="predicted"/>
<keyword evidence="1" id="KW-0732">Signal</keyword>
<accession>A0ABP8N1M0</accession>
<evidence type="ECO:0000313" key="4">
    <source>
        <dbReference type="Proteomes" id="UP001500067"/>
    </source>
</evidence>
<feature type="signal peptide" evidence="1">
    <location>
        <begin position="1"/>
        <end position="19"/>
    </location>
</feature>
<sequence length="813" mass="82983">MKKLFFLFITCFLGLTVSAQTYSPSAVTSFTGANTYCVGAAITTPLVVNYNTCAGGAGAPTGVTCTVNWYYNTTNSTAIPGATLVSGPNIVTCAAAATGSISYTPSTASLPVGGDYYFFCVISWTGGVGACPATGSITTSTTQLIRVQPAPITPTAPVLNVCVGSTLPLSNPMGGGNWSSFNPAVVSVNASGVATGVSAGGSFITYTIGSCYVTAYVYANDTPSTITTSSNFTPCEATTLTLNSTPASGTWTSNNTSVANINISSGVVNTGSAGTARITYTNSATGCFVTRVLTVIANPPAITGTTGVCITNNTTLSNLSPGAWSSSNPTVASITSGTGVVTGNNQGTAIITFTASSNNCRVYTTVTVGLPPNPITGPNTVCAGSNITLANTISGGAWSSQSAAVATVNVSTGVVTGVTNATVNISYTTPGCTAVFKNITVNPLPGTILGVLTTCYGQSTSLTSTVSGGTWYSDIPTIASVDSVSGVVSGHSMGSTIITYKVGSGCMTMANVTVNPLAPIVGPDSVCVGSKILLTDIVGGGTWISSNPAIASIDPASGVVTGLINGITFIGYTLPTGCASTFFLNVIPPLPPIAGPMEVCSGSTAVLSNGVGGGRWGTSNMYVAEIDSVTGGIIGRFPDTATITYTRFGCITKTHVTVNPLPVVTLTYDWLIAKLSTLPVYASYQWYDSTVGAIPGATTNTLILPNVKESYYLRATDFKGCANNSEWFRFPLGMRETDMAAQCKIFPNPATAIVHIDAPIRVKAVISTIEGKAVSVTPDAREVNVSNLPPGFYLIGLYDDSGQLIVMQRLTKE</sequence>
<dbReference type="PANTHER" id="PTHR23019">
    <property type="entry name" value="NUCLEAR PORE MEMBRANE GLYCOPROTEIN GP210-RELATED"/>
    <property type="match status" value="1"/>
</dbReference>
<dbReference type="SMART" id="SM00635">
    <property type="entry name" value="BID_2"/>
    <property type="match status" value="3"/>
</dbReference>
<keyword evidence="4" id="KW-1185">Reference proteome</keyword>
<dbReference type="InterPro" id="IPR045197">
    <property type="entry name" value="NUP210-like"/>
</dbReference>
<feature type="chain" id="PRO_5045985498" description="BIG2 domain-containing protein" evidence="1">
    <location>
        <begin position="20"/>
        <end position="813"/>
    </location>
</feature>
<dbReference type="InterPro" id="IPR003343">
    <property type="entry name" value="Big_2"/>
</dbReference>
<gene>
    <name evidence="3" type="ORF">GCM10023093_01290</name>
</gene>
<dbReference type="Proteomes" id="UP001500067">
    <property type="component" value="Unassembled WGS sequence"/>
</dbReference>
<reference evidence="4" key="1">
    <citation type="journal article" date="2019" name="Int. J. Syst. Evol. Microbiol.">
        <title>The Global Catalogue of Microorganisms (GCM) 10K type strain sequencing project: providing services to taxonomists for standard genome sequencing and annotation.</title>
        <authorList>
            <consortium name="The Broad Institute Genomics Platform"/>
            <consortium name="The Broad Institute Genome Sequencing Center for Infectious Disease"/>
            <person name="Wu L."/>
            <person name="Ma J."/>
        </authorList>
    </citation>
    <scope>NUCLEOTIDE SEQUENCE [LARGE SCALE GENOMIC DNA]</scope>
    <source>
        <strain evidence="4">JCM 32105</strain>
    </source>
</reference>
<feature type="domain" description="BIG2" evidence="2">
    <location>
        <begin position="146"/>
        <end position="218"/>
    </location>
</feature>
<dbReference type="PANTHER" id="PTHR23019:SF0">
    <property type="entry name" value="NUCLEAR PORE MEMBRANE GLYCOPROTEIN 210"/>
    <property type="match status" value="1"/>
</dbReference>
<dbReference type="SUPFAM" id="SSF49373">
    <property type="entry name" value="Invasin/intimin cell-adhesion fragments"/>
    <property type="match status" value="3"/>
</dbReference>
<protein>
    <recommendedName>
        <fullName evidence="2">BIG2 domain-containing protein</fullName>
    </recommendedName>
</protein>
<comment type="caution">
    <text evidence="3">The sequence shown here is derived from an EMBL/GenBank/DDBJ whole genome shotgun (WGS) entry which is preliminary data.</text>
</comment>
<feature type="domain" description="BIG2" evidence="2">
    <location>
        <begin position="435"/>
        <end position="514"/>
    </location>
</feature>
<dbReference type="RefSeq" id="WP_345076956.1">
    <property type="nucleotide sequence ID" value="NZ_BAABFA010000001.1"/>
</dbReference>